<dbReference type="PROSITE" id="PS50067">
    <property type="entry name" value="KINESIN_MOTOR_2"/>
    <property type="match status" value="1"/>
</dbReference>
<feature type="region of interest" description="Disordered" evidence="12">
    <location>
        <begin position="515"/>
        <end position="544"/>
    </location>
</feature>
<comment type="similarity">
    <text evidence="10">Belongs to the TRAFAC class myosin-kinesin ATPase superfamily. Kinesin family.</text>
</comment>
<feature type="domain" description="Kinesin motor" evidence="13">
    <location>
        <begin position="44"/>
        <end position="469"/>
    </location>
</feature>
<feature type="coiled-coil region" evidence="11">
    <location>
        <begin position="566"/>
        <end position="593"/>
    </location>
</feature>
<dbReference type="CDD" id="cd21786">
    <property type="entry name" value="RBD_KIF20B"/>
    <property type="match status" value="1"/>
</dbReference>
<dbReference type="GO" id="GO:0090307">
    <property type="term" value="P:mitotic spindle assembly"/>
    <property type="evidence" value="ECO:0007669"/>
    <property type="project" value="TreeGrafter"/>
</dbReference>
<dbReference type="PROSITE" id="PS00411">
    <property type="entry name" value="KINESIN_MOTOR_1"/>
    <property type="match status" value="1"/>
</dbReference>
<keyword evidence="3" id="KW-0597">Phosphoprotein</keyword>
<evidence type="ECO:0000256" key="8">
    <source>
        <dbReference type="ARBA" id="ARBA00023175"/>
    </source>
</evidence>
<dbReference type="InterPro" id="IPR027417">
    <property type="entry name" value="P-loop_NTPase"/>
</dbReference>
<keyword evidence="6 10" id="KW-0067">ATP-binding</keyword>
<name>A0AAY5KTD9_ESOLU</name>
<feature type="region of interest" description="Disordered" evidence="12">
    <location>
        <begin position="1627"/>
        <end position="1701"/>
    </location>
</feature>
<dbReference type="Proteomes" id="UP000265140">
    <property type="component" value="Chromosome 5"/>
</dbReference>
<evidence type="ECO:0000256" key="4">
    <source>
        <dbReference type="ARBA" id="ARBA00022701"/>
    </source>
</evidence>
<reference evidence="14" key="2">
    <citation type="submission" date="2025-08" db="UniProtKB">
        <authorList>
            <consortium name="Ensembl"/>
        </authorList>
    </citation>
    <scope>IDENTIFICATION</scope>
</reference>
<dbReference type="RefSeq" id="XP_028975949.2">
    <property type="nucleotide sequence ID" value="XM_029120116.2"/>
</dbReference>
<evidence type="ECO:0000313" key="14">
    <source>
        <dbReference type="Ensembl" id="ENSELUP00000089772.1"/>
    </source>
</evidence>
<evidence type="ECO:0000256" key="3">
    <source>
        <dbReference type="ARBA" id="ARBA00022553"/>
    </source>
</evidence>
<dbReference type="InterPro" id="IPR047149">
    <property type="entry name" value="KIF11-like"/>
</dbReference>
<feature type="coiled-coil region" evidence="11">
    <location>
        <begin position="701"/>
        <end position="749"/>
    </location>
</feature>
<evidence type="ECO:0000256" key="7">
    <source>
        <dbReference type="ARBA" id="ARBA00023054"/>
    </source>
</evidence>
<evidence type="ECO:0000256" key="1">
    <source>
        <dbReference type="ARBA" id="ARBA00004186"/>
    </source>
</evidence>
<keyword evidence="5 10" id="KW-0547">Nucleotide-binding</keyword>
<accession>A0AAY5KTD9</accession>
<feature type="region of interest" description="Disordered" evidence="12">
    <location>
        <begin position="1841"/>
        <end position="1905"/>
    </location>
</feature>
<evidence type="ECO:0000256" key="12">
    <source>
        <dbReference type="SAM" id="MobiDB-lite"/>
    </source>
</evidence>
<evidence type="ECO:0000256" key="2">
    <source>
        <dbReference type="ARBA" id="ARBA00022490"/>
    </source>
</evidence>
<dbReference type="GO" id="GO:0005524">
    <property type="term" value="F:ATP binding"/>
    <property type="evidence" value="ECO:0007669"/>
    <property type="project" value="UniProtKB-UniRule"/>
</dbReference>
<feature type="compositionally biased region" description="Basic residues" evidence="12">
    <location>
        <begin position="1895"/>
        <end position="1905"/>
    </location>
</feature>
<dbReference type="InterPro" id="IPR001752">
    <property type="entry name" value="Kinesin_motor_dom"/>
</dbReference>
<dbReference type="GO" id="GO:0008574">
    <property type="term" value="F:plus-end-directed microtubule motor activity"/>
    <property type="evidence" value="ECO:0007669"/>
    <property type="project" value="TreeGrafter"/>
</dbReference>
<dbReference type="KEGG" id="els:105008689"/>
<dbReference type="Pfam" id="PF00225">
    <property type="entry name" value="Kinesin"/>
    <property type="match status" value="1"/>
</dbReference>
<organism evidence="14 15">
    <name type="scientific">Esox lucius</name>
    <name type="common">Northern pike</name>
    <dbReference type="NCBI Taxonomy" id="8010"/>
    <lineage>
        <taxon>Eukaryota</taxon>
        <taxon>Metazoa</taxon>
        <taxon>Chordata</taxon>
        <taxon>Craniata</taxon>
        <taxon>Vertebrata</taxon>
        <taxon>Euteleostomi</taxon>
        <taxon>Actinopterygii</taxon>
        <taxon>Neopterygii</taxon>
        <taxon>Teleostei</taxon>
        <taxon>Protacanthopterygii</taxon>
        <taxon>Esociformes</taxon>
        <taxon>Esocidae</taxon>
        <taxon>Esox</taxon>
    </lineage>
</organism>
<dbReference type="GO" id="GO:0051231">
    <property type="term" value="P:spindle elongation"/>
    <property type="evidence" value="ECO:0007669"/>
    <property type="project" value="TreeGrafter"/>
</dbReference>
<feature type="region of interest" description="Disordered" evidence="12">
    <location>
        <begin position="1728"/>
        <end position="1814"/>
    </location>
</feature>
<dbReference type="GO" id="GO:0072686">
    <property type="term" value="C:mitotic spindle"/>
    <property type="evidence" value="ECO:0007669"/>
    <property type="project" value="TreeGrafter"/>
</dbReference>
<feature type="compositionally biased region" description="Acidic residues" evidence="12">
    <location>
        <begin position="516"/>
        <end position="541"/>
    </location>
</feature>
<evidence type="ECO:0000256" key="11">
    <source>
        <dbReference type="SAM" id="Coils"/>
    </source>
</evidence>
<comment type="subcellular location">
    <subcellularLocation>
        <location evidence="1">Cytoplasm</location>
        <location evidence="1">Cytoskeleton</location>
        <location evidence="1">Spindle</location>
    </subcellularLocation>
</comment>
<protein>
    <recommendedName>
        <fullName evidence="13">Kinesin motor domain-containing protein</fullName>
    </recommendedName>
</protein>
<dbReference type="InterPro" id="IPR036961">
    <property type="entry name" value="Kinesin_motor_dom_sf"/>
</dbReference>
<evidence type="ECO:0000256" key="6">
    <source>
        <dbReference type="ARBA" id="ARBA00022840"/>
    </source>
</evidence>
<dbReference type="PANTHER" id="PTHR47970">
    <property type="entry name" value="KINESIN-LIKE PROTEIN KIF11"/>
    <property type="match status" value="1"/>
</dbReference>
<evidence type="ECO:0000256" key="10">
    <source>
        <dbReference type="PROSITE-ProRule" id="PRU00283"/>
    </source>
</evidence>
<feature type="region of interest" description="Disordered" evidence="12">
    <location>
        <begin position="823"/>
        <end position="847"/>
    </location>
</feature>
<feature type="compositionally biased region" description="Polar residues" evidence="12">
    <location>
        <begin position="1757"/>
        <end position="1774"/>
    </location>
</feature>
<keyword evidence="15" id="KW-1185">Reference proteome</keyword>
<dbReference type="GO" id="GO:0008017">
    <property type="term" value="F:microtubule binding"/>
    <property type="evidence" value="ECO:0007669"/>
    <property type="project" value="InterPro"/>
</dbReference>
<feature type="compositionally biased region" description="Polar residues" evidence="12">
    <location>
        <begin position="1683"/>
        <end position="1693"/>
    </location>
</feature>
<feature type="compositionally biased region" description="Low complexity" evidence="12">
    <location>
        <begin position="1794"/>
        <end position="1807"/>
    </location>
</feature>
<evidence type="ECO:0000256" key="5">
    <source>
        <dbReference type="ARBA" id="ARBA00022741"/>
    </source>
</evidence>
<sequence>MMESCFHNKLETMEGVDVDDLRKDLFSEFHSLDPDGTCLQEMEHLQVFLRIRPFTTAENENCEAQDCVSIESPDTVLLKAPRSSLSARLSDRSVPQTAQRFQFSQVLGPETTQKEMFDRTVRNLVKDVLEGGNSLVFTYGVTNAGKTFTFLGPEANAGVLPRSLNVIFSSIEGRVYNQMTIKPQRCREFIRLTKDQQSDEAANKRNLFRVLKEVDNQKTNVSHASSTGKTTLEGSTLNAVEETVTEDCFSLVVDTHTKFSVWVSFCEIYNENIHDLLEPIPNGAVRRSTLRLSQDVKGNSFVKDLKWVQVNNAEEAYKVMKLGKKNQSFASTKLNLLSSRSHSIFSVRILRIEDSRIPRVNCISELSLCDLAGSERCAKTQNKGERLKEAGNINTSLMTLGKCINALRHSQQSKLPQHVPFRESKLTHYLQGFFCGRGKACMIVNINQCASMFDETLNVLKFSAVAQKVVVLTTKTVPPLATKRSARELSMIINNADRKNLLGHSRRSSLVAWENSLEDVPEDEDDETEEDEDTEEDEESTVENTVMDESMPQVDDDKIVIDKGTYKKQLRQLKELQDLVQKVRSENLALESRIREEVTREFADLFSEMQQDYNDRLVKEKEIIEERAETRLMILKNLMNKNSQEERNQAEKEGKLSFGDMFDSMCSDVAGIKEVAEAAKTCLVTEPDAGSDTVYDMKARVARLSVQLNEALEQLSVKTKELDHFYRQAQQANEQLEEASKSAETQELKSSHLLDICNEKDEMISQLQITVEEQAKAASQNKTTLDSIKQEILLLKRSCTCFREERASSRNANRKRLVDLQPDVEDQPPSKKGVHEACSGGAEEKTDRLRAEPYLRSSEMVGLEEVRVRALPGACQAQAAKLDAPEADALRGCQTTRDHEVRGENALIASLTQEVTRLRQEVGVCQTVSEVPGDSGLRLDMVGQKRDCSEALEESERSHKQIQMLEGELEQKLSLQKLTSDQEKEELKQKLSLQKLTSDQEMEELKQKLSLQKLTSDQEKEELKQKLSLQKLTSDQEMEELKQKLSLQKLTSDQEMEELKQKLSLQKLTSDQEMEELKQKLSLQKLTSDQEMEELKQKLSLQKLTSDQEMEELKQKLSQQQVLEQELEELKQKLSQQELTVEQLKNEVKETKTKDNHINSERETAEMLSAPNSDLEAEVASLKRKIADLEEKECAWRTEREAVTVSQVYNDELLAQTERAAELEKRLSEMEVQVSGLQRSLRDAQDRREEEETAAVQEARRREVERRRELLAVAEEAIAQKDAELEKRAQDVTRLKELAKIDSDKVKSLSLDLQRKEDDTSDLKEKLADAKKQIQQVQREISSVRDEDKCLKQKLQDLEKLKKQQQAELANRDRSIQQLRTELAAESKSDVNLKLYEKACQDLQVKERVIEDMRLALTELEETQTEQDQVLEAKLDDIEALTEEVEKLKALLRHRDSGEDLKDSQSDDAKQEALQAQLTLKTCTDKHQADRRKWLEEKMVLIRQAKEAEEKRNQEMRKYADGRERHAQQQSQLEALSAQLREKEQDLLKWRKERDSLVAALEVQLTKLLSSNADKDKLIASLRCDTTSPPPERDHIQLEELQSHLSERETEILTLKEQLKAALKSGSVVSAQSGSDHRETATQTEVDECPLKREAVHSGSPLVGGGTMAKRNSQRSGGYPSVLESSEISTEGGRTSRFPKPELEISFSPLQPNRMALKRQGEDVVNVKITRSARKRKSTEIDKKKSWHSKAKREATNGKSQEVNSENQRNNWTRLTPKLAMHQEEPSTANGSTDLSSVKSQDSQSSLRNKKEGTMQKIGDFINSSPTFFGTKAKKIMGLVSGKSPETGLGSSRSLKPKRSKRKLFRSEISSPMNFPSHTIISDAPDQQESDHLIIKRKLRSRTGK</sequence>
<reference evidence="14 15" key="1">
    <citation type="submission" date="2020-02" db="EMBL/GenBank/DDBJ databases">
        <title>Esox lucius (northern pike) genome, fEsoLuc1, primary haplotype.</title>
        <authorList>
            <person name="Myers G."/>
            <person name="Karagic N."/>
            <person name="Meyer A."/>
            <person name="Pippel M."/>
            <person name="Reichard M."/>
            <person name="Winkler S."/>
            <person name="Tracey A."/>
            <person name="Sims Y."/>
            <person name="Howe K."/>
            <person name="Rhie A."/>
            <person name="Formenti G."/>
            <person name="Durbin R."/>
            <person name="Fedrigo O."/>
            <person name="Jarvis E.D."/>
        </authorList>
    </citation>
    <scope>NUCLEOTIDE SEQUENCE [LARGE SCALE GENOMIC DNA]</scope>
</reference>
<dbReference type="GeneID" id="105008689"/>
<dbReference type="PRINTS" id="PR00380">
    <property type="entry name" value="KINESINHEAVY"/>
</dbReference>
<keyword evidence="7 11" id="KW-0175">Coiled coil</keyword>
<dbReference type="Gene3D" id="3.40.850.10">
    <property type="entry name" value="Kinesin motor domain"/>
    <property type="match status" value="1"/>
</dbReference>
<dbReference type="InterPro" id="IPR019821">
    <property type="entry name" value="Kinesin_motor_CS"/>
</dbReference>
<reference evidence="14" key="3">
    <citation type="submission" date="2025-09" db="UniProtKB">
        <authorList>
            <consortium name="Ensembl"/>
        </authorList>
    </citation>
    <scope>IDENTIFICATION</scope>
</reference>
<feature type="binding site" evidence="10">
    <location>
        <begin position="140"/>
        <end position="147"/>
    </location>
    <ligand>
        <name>ATP</name>
        <dbReference type="ChEBI" id="CHEBI:30616"/>
    </ligand>
</feature>
<keyword evidence="9" id="KW-0206">Cytoskeleton</keyword>
<dbReference type="PANTHER" id="PTHR47970:SF29">
    <property type="entry name" value="KINESIN FAMILY MEMBER 20B"/>
    <property type="match status" value="1"/>
</dbReference>
<dbReference type="SUPFAM" id="SSF52540">
    <property type="entry name" value="P-loop containing nucleoside triphosphate hydrolases"/>
    <property type="match status" value="1"/>
</dbReference>
<dbReference type="GO" id="GO:0005634">
    <property type="term" value="C:nucleus"/>
    <property type="evidence" value="ECO:0007669"/>
    <property type="project" value="TreeGrafter"/>
</dbReference>
<feature type="coiled-coil region" evidence="11">
    <location>
        <begin position="1306"/>
        <end position="1451"/>
    </location>
</feature>
<keyword evidence="4" id="KW-0493">Microtubule</keyword>
<evidence type="ECO:0000313" key="15">
    <source>
        <dbReference type="Proteomes" id="UP000265140"/>
    </source>
</evidence>
<dbReference type="GO" id="GO:0005876">
    <property type="term" value="C:spindle microtubule"/>
    <property type="evidence" value="ECO:0007669"/>
    <property type="project" value="TreeGrafter"/>
</dbReference>
<feature type="coiled-coil region" evidence="11">
    <location>
        <begin position="988"/>
        <end position="1267"/>
    </location>
</feature>
<feature type="compositionally biased region" description="Basic residues" evidence="12">
    <location>
        <begin position="1855"/>
        <end position="1864"/>
    </location>
</feature>
<feature type="compositionally biased region" description="Polar residues" evidence="12">
    <location>
        <begin position="1868"/>
        <end position="1880"/>
    </location>
</feature>
<keyword evidence="8 10" id="KW-0505">Motor protein</keyword>
<dbReference type="SMART" id="SM00129">
    <property type="entry name" value="KISc"/>
    <property type="match status" value="1"/>
</dbReference>
<dbReference type="Ensembl" id="ENSELUT00000104656.1">
    <property type="protein sequence ID" value="ENSELUP00000089772.1"/>
    <property type="gene ID" value="ENSELUG00000015384.3"/>
</dbReference>
<feature type="coiled-coil region" evidence="11">
    <location>
        <begin position="1491"/>
        <end position="1560"/>
    </location>
</feature>
<proteinExistence type="inferred from homology"/>
<evidence type="ECO:0000256" key="9">
    <source>
        <dbReference type="ARBA" id="ARBA00023212"/>
    </source>
</evidence>
<dbReference type="GeneTree" id="ENSGT00940000155989"/>
<keyword evidence="2" id="KW-0963">Cytoplasm</keyword>
<dbReference type="GO" id="GO:0007018">
    <property type="term" value="P:microtubule-based movement"/>
    <property type="evidence" value="ECO:0007669"/>
    <property type="project" value="InterPro"/>
</dbReference>
<evidence type="ECO:0000259" key="13">
    <source>
        <dbReference type="PROSITE" id="PS50067"/>
    </source>
</evidence>
<dbReference type="CTD" id="449979"/>